<comment type="caution">
    <text evidence="2">The sequence shown here is derived from an EMBL/GenBank/DDBJ whole genome shotgun (WGS) entry which is preliminary data.</text>
</comment>
<protein>
    <recommendedName>
        <fullName evidence="1">Retroviral polymerase SH3-like domain-containing protein</fullName>
    </recommendedName>
</protein>
<dbReference type="Proteomes" id="UP000479710">
    <property type="component" value="Unassembled WGS sequence"/>
</dbReference>
<feature type="domain" description="Retroviral polymerase SH3-like" evidence="1">
    <location>
        <begin position="2"/>
        <end position="41"/>
    </location>
</feature>
<reference evidence="2 3" key="1">
    <citation type="submission" date="2019-11" db="EMBL/GenBank/DDBJ databases">
        <title>Whole genome sequence of Oryza granulata.</title>
        <authorList>
            <person name="Li W."/>
        </authorList>
    </citation>
    <scope>NUCLEOTIDE SEQUENCE [LARGE SCALE GENOMIC DNA]</scope>
    <source>
        <strain evidence="3">cv. Menghai</strain>
        <tissue evidence="2">Leaf</tissue>
    </source>
</reference>
<keyword evidence="3" id="KW-1185">Reference proteome</keyword>
<accession>A0A6G1BU01</accession>
<organism evidence="2 3">
    <name type="scientific">Oryza meyeriana var. granulata</name>
    <dbReference type="NCBI Taxonomy" id="110450"/>
    <lineage>
        <taxon>Eukaryota</taxon>
        <taxon>Viridiplantae</taxon>
        <taxon>Streptophyta</taxon>
        <taxon>Embryophyta</taxon>
        <taxon>Tracheophyta</taxon>
        <taxon>Spermatophyta</taxon>
        <taxon>Magnoliopsida</taxon>
        <taxon>Liliopsida</taxon>
        <taxon>Poales</taxon>
        <taxon>Poaceae</taxon>
        <taxon>BOP clade</taxon>
        <taxon>Oryzoideae</taxon>
        <taxon>Oryzeae</taxon>
        <taxon>Oryzinae</taxon>
        <taxon>Oryza</taxon>
        <taxon>Oryza meyeriana</taxon>
    </lineage>
</organism>
<dbReference type="OrthoDB" id="693274at2759"/>
<sequence>MVSLGYEEGSKAYRVYDPAANRVHVSRDVVFDEEAKWNWDDAAGGANITDPDEKFTVSYTLHPVTDSEQYPGTNHGELGVNPVHRGETARYFARFD</sequence>
<dbReference type="AlphaFoldDB" id="A0A6G1BU01"/>
<evidence type="ECO:0000313" key="2">
    <source>
        <dbReference type="EMBL" id="KAF0891588.1"/>
    </source>
</evidence>
<proteinExistence type="predicted"/>
<dbReference type="Pfam" id="PF25597">
    <property type="entry name" value="SH3_retrovirus"/>
    <property type="match status" value="1"/>
</dbReference>
<evidence type="ECO:0000259" key="1">
    <source>
        <dbReference type="Pfam" id="PF25597"/>
    </source>
</evidence>
<dbReference type="InterPro" id="IPR057670">
    <property type="entry name" value="SH3_retrovirus"/>
</dbReference>
<evidence type="ECO:0000313" key="3">
    <source>
        <dbReference type="Proteomes" id="UP000479710"/>
    </source>
</evidence>
<gene>
    <name evidence="2" type="ORF">E2562_010579</name>
</gene>
<name>A0A6G1BU01_9ORYZ</name>
<dbReference type="EMBL" id="SPHZ02000011">
    <property type="protein sequence ID" value="KAF0891588.1"/>
    <property type="molecule type" value="Genomic_DNA"/>
</dbReference>